<dbReference type="SUPFAM" id="SSF54427">
    <property type="entry name" value="NTF2-like"/>
    <property type="match status" value="1"/>
</dbReference>
<dbReference type="EMBL" id="JACHIV010000001">
    <property type="protein sequence ID" value="MBB5070243.1"/>
    <property type="molecule type" value="Genomic_DNA"/>
</dbReference>
<evidence type="ECO:0000313" key="3">
    <source>
        <dbReference type="Proteomes" id="UP000580474"/>
    </source>
</evidence>
<reference evidence="2 3" key="1">
    <citation type="submission" date="2020-08" db="EMBL/GenBank/DDBJ databases">
        <title>Sequencing the genomes of 1000 actinobacteria strains.</title>
        <authorList>
            <person name="Klenk H.-P."/>
        </authorList>
    </citation>
    <scope>NUCLEOTIDE SEQUENCE [LARGE SCALE GENOMIC DNA]</scope>
    <source>
        <strain evidence="2 3">DSM 45582</strain>
    </source>
</reference>
<accession>A0A840NJ89</accession>
<protein>
    <recommendedName>
        <fullName evidence="1">SnoaL-like domain-containing protein</fullName>
    </recommendedName>
</protein>
<dbReference type="Pfam" id="PF12680">
    <property type="entry name" value="SnoaL_2"/>
    <property type="match status" value="1"/>
</dbReference>
<comment type="caution">
    <text evidence="2">The sequence shown here is derived from an EMBL/GenBank/DDBJ whole genome shotgun (WGS) entry which is preliminary data.</text>
</comment>
<evidence type="ECO:0000313" key="2">
    <source>
        <dbReference type="EMBL" id="MBB5070243.1"/>
    </source>
</evidence>
<keyword evidence="3" id="KW-1185">Reference proteome</keyword>
<gene>
    <name evidence="2" type="ORF">BJ969_003331</name>
</gene>
<organism evidence="2 3">
    <name type="scientific">Saccharopolyspora gloriosae</name>
    <dbReference type="NCBI Taxonomy" id="455344"/>
    <lineage>
        <taxon>Bacteria</taxon>
        <taxon>Bacillati</taxon>
        <taxon>Actinomycetota</taxon>
        <taxon>Actinomycetes</taxon>
        <taxon>Pseudonocardiales</taxon>
        <taxon>Pseudonocardiaceae</taxon>
        <taxon>Saccharopolyspora</taxon>
    </lineage>
</organism>
<dbReference type="AlphaFoldDB" id="A0A840NJ89"/>
<feature type="domain" description="SnoaL-like" evidence="1">
    <location>
        <begin position="10"/>
        <end position="117"/>
    </location>
</feature>
<dbReference type="Proteomes" id="UP000580474">
    <property type="component" value="Unassembled WGS sequence"/>
</dbReference>
<dbReference type="Gene3D" id="3.10.450.50">
    <property type="match status" value="1"/>
</dbReference>
<dbReference type="RefSeq" id="WP_184479802.1">
    <property type="nucleotide sequence ID" value="NZ_JACHIV010000001.1"/>
</dbReference>
<evidence type="ECO:0000259" key="1">
    <source>
        <dbReference type="Pfam" id="PF12680"/>
    </source>
</evidence>
<dbReference type="InterPro" id="IPR032710">
    <property type="entry name" value="NTF2-like_dom_sf"/>
</dbReference>
<sequence>MTIEQNRASARRLVEGLSTGRLSDALDVLDDAAVWTVMADPSSFPVSGSMSRAAFIEHMERFHASLPDAISVTVTNVIADEAGAAVEAVSRARLHNGKHLDQAYHFAFEFRDAKVVAAREYIDTARALAAFSE</sequence>
<name>A0A840NJ89_9PSEU</name>
<dbReference type="InterPro" id="IPR037401">
    <property type="entry name" value="SnoaL-like"/>
</dbReference>
<proteinExistence type="predicted"/>